<comment type="caution">
    <text evidence="1">The sequence shown here is derived from an EMBL/GenBank/DDBJ whole genome shotgun (WGS) entry which is preliminary data.</text>
</comment>
<dbReference type="AlphaFoldDB" id="A0A939FF23"/>
<reference evidence="1" key="1">
    <citation type="submission" date="2021-03" db="EMBL/GenBank/DDBJ databases">
        <title>Streptomyces poriferae sp. nov., a novel marine sponge-derived Actinobacteria species with anti-MRSA activity.</title>
        <authorList>
            <person name="Sandoval-Powers M."/>
            <person name="Kralova S."/>
            <person name="Nguyen G.-S."/>
            <person name="Fawwal D."/>
            <person name="Degnes K."/>
            <person name="Klinkenberg G."/>
            <person name="Sletta H."/>
            <person name="Wentzel A."/>
            <person name="Liles M.R."/>
        </authorList>
    </citation>
    <scope>NUCLEOTIDE SEQUENCE</scope>
    <source>
        <strain evidence="1">DSM 41794</strain>
    </source>
</reference>
<sequence length="72" mass="8078">MTDDVSRSSVSFCDDESTFYGTEVTSKKVLRSEPGNTDYYFFELVMTASNDVPGLWNAESIEFQTEATQCKA</sequence>
<name>A0A939FF23_9ACTN</name>
<proteinExistence type="predicted"/>
<feature type="non-terminal residue" evidence="1">
    <location>
        <position position="72"/>
    </location>
</feature>
<gene>
    <name evidence="1" type="ORF">J0695_41350</name>
</gene>
<accession>A0A939FF23</accession>
<dbReference type="Proteomes" id="UP000664167">
    <property type="component" value="Unassembled WGS sequence"/>
</dbReference>
<keyword evidence="2" id="KW-1185">Reference proteome</keyword>
<evidence type="ECO:0000313" key="2">
    <source>
        <dbReference type="Proteomes" id="UP000664167"/>
    </source>
</evidence>
<organism evidence="1 2">
    <name type="scientific">Streptomyces beijiangensis</name>
    <dbReference type="NCBI Taxonomy" id="163361"/>
    <lineage>
        <taxon>Bacteria</taxon>
        <taxon>Bacillati</taxon>
        <taxon>Actinomycetota</taxon>
        <taxon>Actinomycetes</taxon>
        <taxon>Kitasatosporales</taxon>
        <taxon>Streptomycetaceae</taxon>
        <taxon>Streptomyces</taxon>
    </lineage>
</organism>
<protein>
    <submittedName>
        <fullName evidence="1">Uncharacterized protein</fullName>
    </submittedName>
</protein>
<dbReference type="EMBL" id="JAFLRJ010001244">
    <property type="protein sequence ID" value="MBO0518121.1"/>
    <property type="molecule type" value="Genomic_DNA"/>
</dbReference>
<evidence type="ECO:0000313" key="1">
    <source>
        <dbReference type="EMBL" id="MBO0518121.1"/>
    </source>
</evidence>